<gene>
    <name evidence="1" type="ORF">Z518_09889</name>
</gene>
<organism evidence="1 2">
    <name type="scientific">Rhinocladiella mackenziei CBS 650.93</name>
    <dbReference type="NCBI Taxonomy" id="1442369"/>
    <lineage>
        <taxon>Eukaryota</taxon>
        <taxon>Fungi</taxon>
        <taxon>Dikarya</taxon>
        <taxon>Ascomycota</taxon>
        <taxon>Pezizomycotina</taxon>
        <taxon>Eurotiomycetes</taxon>
        <taxon>Chaetothyriomycetidae</taxon>
        <taxon>Chaetothyriales</taxon>
        <taxon>Herpotrichiellaceae</taxon>
        <taxon>Rhinocladiella</taxon>
    </lineage>
</organism>
<reference evidence="1 2" key="1">
    <citation type="submission" date="2015-01" db="EMBL/GenBank/DDBJ databases">
        <title>The Genome Sequence of Rhinocladiella mackenzie CBS 650.93.</title>
        <authorList>
            <consortium name="The Broad Institute Genomics Platform"/>
            <person name="Cuomo C."/>
            <person name="de Hoog S."/>
            <person name="Gorbushina A."/>
            <person name="Stielow B."/>
            <person name="Teixiera M."/>
            <person name="Abouelleil A."/>
            <person name="Chapman S.B."/>
            <person name="Priest M."/>
            <person name="Young S.K."/>
            <person name="Wortman J."/>
            <person name="Nusbaum C."/>
            <person name="Birren B."/>
        </authorList>
    </citation>
    <scope>NUCLEOTIDE SEQUENCE [LARGE SCALE GENOMIC DNA]</scope>
    <source>
        <strain evidence="1 2">CBS 650.93</strain>
    </source>
</reference>
<dbReference type="SUPFAM" id="SSF53639">
    <property type="entry name" value="AraD/HMP-PK domain-like"/>
    <property type="match status" value="1"/>
</dbReference>
<proteinExistence type="predicted"/>
<name>A0A0D2I4U1_9EURO</name>
<evidence type="ECO:0000313" key="1">
    <source>
        <dbReference type="EMBL" id="KIX00824.1"/>
    </source>
</evidence>
<evidence type="ECO:0008006" key="3">
    <source>
        <dbReference type="Google" id="ProtNLM"/>
    </source>
</evidence>
<keyword evidence="2" id="KW-1185">Reference proteome</keyword>
<dbReference type="AlphaFoldDB" id="A0A0D2I4U1"/>
<dbReference type="STRING" id="1442369.A0A0D2I4U1"/>
<dbReference type="InterPro" id="IPR036409">
    <property type="entry name" value="Aldolase_II/adducin_N_sf"/>
</dbReference>
<evidence type="ECO:0000313" key="2">
    <source>
        <dbReference type="Proteomes" id="UP000053617"/>
    </source>
</evidence>
<dbReference type="Proteomes" id="UP000053617">
    <property type="component" value="Unassembled WGS sequence"/>
</dbReference>
<accession>A0A0D2I4U1</accession>
<dbReference type="Gene3D" id="3.40.225.10">
    <property type="entry name" value="Class II aldolase/adducin N-terminal domain"/>
    <property type="match status" value="1"/>
</dbReference>
<sequence>MSDLKQVSEVIYVMNTLQRLVCAWNYEDDFSQFLRDLIAANHIIHDNGVVDTFGHISSARQQTWLSIAWEIVLQSMRTHREASSNDIFTRELYKRYPDVNCVIHSHADDVLPQAVSGVPLKPVCHMTGFLASDTESELGCLSLTKISGLEVPIYDIEEFYPPGESHDLLVDNARLGAHLASKFCSQKSTPSGKEGRARPPTC</sequence>
<dbReference type="EMBL" id="KN847482">
    <property type="protein sequence ID" value="KIX00824.1"/>
    <property type="molecule type" value="Genomic_DNA"/>
</dbReference>
<dbReference type="GeneID" id="25297960"/>
<dbReference type="HOGENOM" id="CLU_1355317_0_0_1"/>
<protein>
    <recommendedName>
        <fullName evidence="3">Class II aldolase/adducin N-terminal domain-containing protein</fullName>
    </recommendedName>
</protein>
<dbReference type="VEuPathDB" id="FungiDB:Z518_09889"/>
<dbReference type="RefSeq" id="XP_013267960.1">
    <property type="nucleotide sequence ID" value="XM_013412506.1"/>
</dbReference>
<dbReference type="OrthoDB" id="2932980at2759"/>